<keyword evidence="2" id="KW-1185">Reference proteome</keyword>
<sequence>MSMMFLNRYLDVVDAIEEHNPDMLATSDFVETDIPYEIELPDEPTLPPEQHEKVKEHVLTLAMKQAIKPALRRDSRNCIEFSLINPETNERASPCLITGYPVLDDRVVFDRFNLMANKEDWNKFVLSAKSIRRESLQDCLKFLAKWTGAQPNVSL</sequence>
<gene>
    <name evidence="1" type="ORF">XAT740_LOCUS48466</name>
</gene>
<name>A0A816BA13_ADIRI</name>
<evidence type="ECO:0000313" key="1">
    <source>
        <dbReference type="EMBL" id="CAF1607566.1"/>
    </source>
</evidence>
<accession>A0A816BA13</accession>
<dbReference type="EMBL" id="CAJNOR010006954">
    <property type="protein sequence ID" value="CAF1607566.1"/>
    <property type="molecule type" value="Genomic_DNA"/>
</dbReference>
<dbReference type="Proteomes" id="UP000663828">
    <property type="component" value="Unassembled WGS sequence"/>
</dbReference>
<protein>
    <submittedName>
        <fullName evidence="1">Uncharacterized protein</fullName>
    </submittedName>
</protein>
<reference evidence="1" key="1">
    <citation type="submission" date="2021-02" db="EMBL/GenBank/DDBJ databases">
        <authorList>
            <person name="Nowell W R."/>
        </authorList>
    </citation>
    <scope>NUCLEOTIDE SEQUENCE</scope>
</reference>
<comment type="caution">
    <text evidence="1">The sequence shown here is derived from an EMBL/GenBank/DDBJ whole genome shotgun (WGS) entry which is preliminary data.</text>
</comment>
<dbReference type="AlphaFoldDB" id="A0A816BA13"/>
<evidence type="ECO:0000313" key="2">
    <source>
        <dbReference type="Proteomes" id="UP000663828"/>
    </source>
</evidence>
<organism evidence="1 2">
    <name type="scientific">Adineta ricciae</name>
    <name type="common">Rotifer</name>
    <dbReference type="NCBI Taxonomy" id="249248"/>
    <lineage>
        <taxon>Eukaryota</taxon>
        <taxon>Metazoa</taxon>
        <taxon>Spiralia</taxon>
        <taxon>Gnathifera</taxon>
        <taxon>Rotifera</taxon>
        <taxon>Eurotatoria</taxon>
        <taxon>Bdelloidea</taxon>
        <taxon>Adinetida</taxon>
        <taxon>Adinetidae</taxon>
        <taxon>Adineta</taxon>
    </lineage>
</organism>
<proteinExistence type="predicted"/>